<gene>
    <name evidence="1" type="ORF">HPB49_022101</name>
</gene>
<reference evidence="1" key="1">
    <citation type="submission" date="2020-05" db="EMBL/GenBank/DDBJ databases">
        <title>Large-scale comparative analyses of tick genomes elucidate their genetic diversity and vector capacities.</title>
        <authorList>
            <person name="Jia N."/>
            <person name="Wang J."/>
            <person name="Shi W."/>
            <person name="Du L."/>
            <person name="Sun Y."/>
            <person name="Zhan W."/>
            <person name="Jiang J."/>
            <person name="Wang Q."/>
            <person name="Zhang B."/>
            <person name="Ji P."/>
            <person name="Sakyi L.B."/>
            <person name="Cui X."/>
            <person name="Yuan T."/>
            <person name="Jiang B."/>
            <person name="Yang W."/>
            <person name="Lam T.T.-Y."/>
            <person name="Chang Q."/>
            <person name="Ding S."/>
            <person name="Wang X."/>
            <person name="Zhu J."/>
            <person name="Ruan X."/>
            <person name="Zhao L."/>
            <person name="Wei J."/>
            <person name="Que T."/>
            <person name="Du C."/>
            <person name="Cheng J."/>
            <person name="Dai P."/>
            <person name="Han X."/>
            <person name="Huang E."/>
            <person name="Gao Y."/>
            <person name="Liu J."/>
            <person name="Shao H."/>
            <person name="Ye R."/>
            <person name="Li L."/>
            <person name="Wei W."/>
            <person name="Wang X."/>
            <person name="Wang C."/>
            <person name="Yang T."/>
            <person name="Huo Q."/>
            <person name="Li W."/>
            <person name="Guo W."/>
            <person name="Chen H."/>
            <person name="Zhou L."/>
            <person name="Ni X."/>
            <person name="Tian J."/>
            <person name="Zhou Y."/>
            <person name="Sheng Y."/>
            <person name="Liu T."/>
            <person name="Pan Y."/>
            <person name="Xia L."/>
            <person name="Li J."/>
            <person name="Zhao F."/>
            <person name="Cao W."/>
        </authorList>
    </citation>
    <scope>NUCLEOTIDE SEQUENCE</scope>
    <source>
        <strain evidence="1">Dsil-2018</strain>
    </source>
</reference>
<dbReference type="Proteomes" id="UP000821865">
    <property type="component" value="Chromosome 3"/>
</dbReference>
<protein>
    <submittedName>
        <fullName evidence="1">Uncharacterized protein</fullName>
    </submittedName>
</protein>
<accession>A0ACB8D8K4</accession>
<evidence type="ECO:0000313" key="2">
    <source>
        <dbReference type="Proteomes" id="UP000821865"/>
    </source>
</evidence>
<evidence type="ECO:0000313" key="1">
    <source>
        <dbReference type="EMBL" id="KAH7960658.1"/>
    </source>
</evidence>
<organism evidence="1 2">
    <name type="scientific">Dermacentor silvarum</name>
    <name type="common">Tick</name>
    <dbReference type="NCBI Taxonomy" id="543639"/>
    <lineage>
        <taxon>Eukaryota</taxon>
        <taxon>Metazoa</taxon>
        <taxon>Ecdysozoa</taxon>
        <taxon>Arthropoda</taxon>
        <taxon>Chelicerata</taxon>
        <taxon>Arachnida</taxon>
        <taxon>Acari</taxon>
        <taxon>Parasitiformes</taxon>
        <taxon>Ixodida</taxon>
        <taxon>Ixodoidea</taxon>
        <taxon>Ixodidae</taxon>
        <taxon>Rhipicephalinae</taxon>
        <taxon>Dermacentor</taxon>
    </lineage>
</organism>
<name>A0ACB8D8K4_DERSI</name>
<dbReference type="EMBL" id="CM023472">
    <property type="protein sequence ID" value="KAH7960658.1"/>
    <property type="molecule type" value="Genomic_DNA"/>
</dbReference>
<proteinExistence type="predicted"/>
<comment type="caution">
    <text evidence="1">The sequence shown here is derived from an EMBL/GenBank/DDBJ whole genome shotgun (WGS) entry which is preliminary data.</text>
</comment>
<sequence length="934" mass="102411">MGNTSRKTGQLPDEVSGLTDNQKNLIRSTWRTFCNNNREYGVLLFLSLFVKHPQYLPMFRNFRSKHVATLKDDPAFRAHGCAVGYHLTSMVENLADPATFEVLVRRNATDHLRRKGVRPHHFEVMGQCVVDVLQAKEERMMTPEAVEAWTKFLSYMVAIIKDVFDKAAAERGSKYADSSSERSATSVMDEAALTASLGGTEMSTAPTSPRGGARKSEPKAASPHKAEAPGKAAGSRSATEDTKSRKEPSTAAPPREGGTTSSSPQGDKCGAAEKAASSPRDKGLPRKSAMKKGAPAEEKGALSPKDQPQNQKAQTTQQGSTQELRPGFQGTAALTAQTTTAPVAGPNLIVRIESKQNIAVVRTSSEDKAAGIRDNNTVHLGTKEYAVATYVAPPANSARGVAHGIPQGTTDTELMRGLYGHKNQILQARMLGPCATALITFEGRTVPRYISFDGGELRCLPYRHTVKVCNVCHQMGHRTDVCPHPDKSTCERCGAAEPSEGHDCKLKCSLCSFRRRRKNTLRDYYQRHAHRTSHARNRHTKATPRRKNRARVADSDPDLGPARDPDPGWRRNNEEQRVEIAELRAQLKEERRRNKPPAQETSPEPRAPPQPPQHASAASVVQKTVEEMNTDSLPEPNPTAQPMACEKGIHESRKAIQALHKQMETGFDEIRQMITHLHEANLTIMYKAKIHFSGGERTTFGGDEEDEVALNQPEARGSLWSDQASGSQSEVAFQGGRRQGWSKLKTQSRGSFSRSMVQRQGEGSSYSRLRRRSRNSRVTGANCQDWPTLWFVQMTAVVITFAVAVLVAVNYILRVASVTAKEAHDAGSAIDVDDIANTTNITATLLGDRFGSADLDISSLGEPSTPEGVPSLRERACERPSLKHRSKTVRGAGPKQEQRVRGSSLQPGNEEEELHREGEASHAHSIEHAAEKTS</sequence>
<keyword evidence="2" id="KW-1185">Reference proteome</keyword>